<dbReference type="RefSeq" id="WP_019246332.1">
    <property type="nucleotide sequence ID" value="NZ_CAPH01000015.1"/>
</dbReference>
<protein>
    <submittedName>
        <fullName evidence="1">Uncharacterized protein</fullName>
    </submittedName>
</protein>
<proteinExistence type="predicted"/>
<dbReference type="Proteomes" id="UP001059295">
    <property type="component" value="Chromosome"/>
</dbReference>
<organism evidence="1 2">
    <name type="scientific">Alistipes ihumii AP11</name>
    <dbReference type="NCBI Taxonomy" id="1211813"/>
    <lineage>
        <taxon>Bacteria</taxon>
        <taxon>Pseudomonadati</taxon>
        <taxon>Bacteroidota</taxon>
        <taxon>Bacteroidia</taxon>
        <taxon>Bacteroidales</taxon>
        <taxon>Rikenellaceae</taxon>
        <taxon>Alistipes</taxon>
    </lineage>
</organism>
<keyword evidence="2" id="KW-1185">Reference proteome</keyword>
<evidence type="ECO:0000313" key="1">
    <source>
        <dbReference type="EMBL" id="UWN57980.1"/>
    </source>
</evidence>
<dbReference type="EMBL" id="CP102294">
    <property type="protein sequence ID" value="UWN57980.1"/>
    <property type="molecule type" value="Genomic_DNA"/>
</dbReference>
<name>A0ABY5V185_9BACT</name>
<evidence type="ECO:0000313" key="2">
    <source>
        <dbReference type="Proteomes" id="UP001059295"/>
    </source>
</evidence>
<gene>
    <name evidence="1" type="ORF">NQ491_04170</name>
</gene>
<dbReference type="GeneID" id="82890902"/>
<sequence>MKVKEIIKYLHNYQKWRRGADLPMPNPKELGIAIDGAIRELRNFQRLKIKLDKKSPK</sequence>
<accession>A0ABY5V185</accession>
<reference evidence="1" key="1">
    <citation type="journal article" date="2022" name="Cell">
        <title>Design, construction, and in vivo augmentation of a complex gut microbiome.</title>
        <authorList>
            <person name="Cheng A.G."/>
            <person name="Ho P.Y."/>
            <person name="Aranda-Diaz A."/>
            <person name="Jain S."/>
            <person name="Yu F.B."/>
            <person name="Meng X."/>
            <person name="Wang M."/>
            <person name="Iakiviak M."/>
            <person name="Nagashima K."/>
            <person name="Zhao A."/>
            <person name="Murugkar P."/>
            <person name="Patil A."/>
            <person name="Atabakhsh K."/>
            <person name="Weakley A."/>
            <person name="Yan J."/>
            <person name="Brumbaugh A.R."/>
            <person name="Higginbottom S."/>
            <person name="Dimas A."/>
            <person name="Shiver A.L."/>
            <person name="Deutschbauer A."/>
            <person name="Neff N."/>
            <person name="Sonnenburg J.L."/>
            <person name="Huang K.C."/>
            <person name="Fischbach M.A."/>
        </authorList>
    </citation>
    <scope>NUCLEOTIDE SEQUENCE</scope>
    <source>
        <strain evidence="1">AP11</strain>
    </source>
</reference>